<gene>
    <name evidence="3" type="ORF">AGRA3207_003870</name>
</gene>
<organism evidence="3 4">
    <name type="scientific">Actinomadura graeca</name>
    <dbReference type="NCBI Taxonomy" id="2750812"/>
    <lineage>
        <taxon>Bacteria</taxon>
        <taxon>Bacillati</taxon>
        <taxon>Actinomycetota</taxon>
        <taxon>Actinomycetes</taxon>
        <taxon>Streptosporangiales</taxon>
        <taxon>Thermomonosporaceae</taxon>
        <taxon>Actinomadura</taxon>
    </lineage>
</organism>
<keyword evidence="2" id="KW-0812">Transmembrane</keyword>
<name>A0ABX8R1D7_9ACTN</name>
<feature type="region of interest" description="Disordered" evidence="1">
    <location>
        <begin position="142"/>
        <end position="172"/>
    </location>
</feature>
<accession>A0ABX8R1D7</accession>
<protein>
    <submittedName>
        <fullName evidence="3">CU044_5270 family protein</fullName>
    </submittedName>
</protein>
<evidence type="ECO:0000256" key="2">
    <source>
        <dbReference type="SAM" id="Phobius"/>
    </source>
</evidence>
<dbReference type="InterPro" id="IPR047789">
    <property type="entry name" value="CU044_5270-like"/>
</dbReference>
<dbReference type="NCBIfam" id="NF038083">
    <property type="entry name" value="CU044_5270_fam"/>
    <property type="match status" value="1"/>
</dbReference>
<reference evidence="3" key="1">
    <citation type="submission" date="2020-07" db="EMBL/GenBank/DDBJ databases">
        <authorList>
            <person name="Tarantini F.S."/>
            <person name="Hong K.W."/>
            <person name="Chan K.G."/>
        </authorList>
    </citation>
    <scope>NUCLEOTIDE SEQUENCE</scope>
    <source>
        <strain evidence="3">32-07</strain>
    </source>
</reference>
<dbReference type="RefSeq" id="WP_231336144.1">
    <property type="nucleotide sequence ID" value="NZ_CP059572.1"/>
</dbReference>
<feature type="transmembrane region" description="Helical" evidence="2">
    <location>
        <begin position="43"/>
        <end position="64"/>
    </location>
</feature>
<sequence length="359" mass="37778">MDELQMIATLLDEEPSGEAAAAGRRRLTAEIRDRRRRPALPRLPLFGGIGVAAAAAGVAGVLLLSSGTSPRAPDPVEARPMSAQAVLLSAAKQAEAAPATGRYWHLRTLMSRPVQVGPKGNRYWVDKRSVTETWTLRSGRSASGFRDVGARPSTQADAAAWKRDGSPTSWDLGRGDTVDGAHIIVHSGPRPGEVNKVTGPGTFTVCDKEMSFAQVRALPAEPAALKDAVVDAMRNNDDGPVPAAARNGFVQQCLAGLLADVPAAPKVRGAAYRALATMPAVKVIGRTTDERGRKGIGLVLQSGDRGPVTRLVIDPRTSLVLSASVAQTGELAKLRSKSGTTVYLQVGWTDDGPRVPALP</sequence>
<evidence type="ECO:0000256" key="1">
    <source>
        <dbReference type="SAM" id="MobiDB-lite"/>
    </source>
</evidence>
<evidence type="ECO:0000313" key="4">
    <source>
        <dbReference type="Proteomes" id="UP001049518"/>
    </source>
</evidence>
<evidence type="ECO:0000313" key="3">
    <source>
        <dbReference type="EMBL" id="QXJ22808.1"/>
    </source>
</evidence>
<keyword evidence="2" id="KW-1133">Transmembrane helix</keyword>
<proteinExistence type="predicted"/>
<keyword evidence="2" id="KW-0472">Membrane</keyword>
<keyword evidence="4" id="KW-1185">Reference proteome</keyword>
<dbReference type="Proteomes" id="UP001049518">
    <property type="component" value="Chromosome"/>
</dbReference>
<dbReference type="EMBL" id="CP059572">
    <property type="protein sequence ID" value="QXJ22808.1"/>
    <property type="molecule type" value="Genomic_DNA"/>
</dbReference>